<feature type="compositionally biased region" description="Polar residues" evidence="1">
    <location>
        <begin position="78"/>
        <end position="88"/>
    </location>
</feature>
<comment type="caution">
    <text evidence="2">The sequence shown here is derived from an EMBL/GenBank/DDBJ whole genome shotgun (WGS) entry which is preliminary data.</text>
</comment>
<keyword evidence="3" id="KW-1185">Reference proteome</keyword>
<feature type="non-terminal residue" evidence="2">
    <location>
        <position position="1"/>
    </location>
</feature>
<sequence>YKKITDELVHSDIHDLISPINFSLEEVQTNYVEHAEKNQEYEDELILDDSVPPQEPSDVFPNQSKEQINLDNKKSNEQIESQDNQQAVSFRENTRKDQ</sequence>
<gene>
    <name evidence="2" type="ORF">GMARGA_LOCUS40076</name>
</gene>
<proteinExistence type="predicted"/>
<dbReference type="Proteomes" id="UP000789901">
    <property type="component" value="Unassembled WGS sequence"/>
</dbReference>
<reference evidence="2 3" key="1">
    <citation type="submission" date="2021-06" db="EMBL/GenBank/DDBJ databases">
        <authorList>
            <person name="Kallberg Y."/>
            <person name="Tangrot J."/>
            <person name="Rosling A."/>
        </authorList>
    </citation>
    <scope>NUCLEOTIDE SEQUENCE [LARGE SCALE GENOMIC DNA]</scope>
    <source>
        <strain evidence="2 3">120-4 pot B 10/14</strain>
    </source>
</reference>
<name>A0ABN7X8C4_GIGMA</name>
<feature type="non-terminal residue" evidence="2">
    <location>
        <position position="98"/>
    </location>
</feature>
<feature type="region of interest" description="Disordered" evidence="1">
    <location>
        <begin position="73"/>
        <end position="98"/>
    </location>
</feature>
<accession>A0ABN7X8C4</accession>
<evidence type="ECO:0000313" key="2">
    <source>
        <dbReference type="EMBL" id="CAG8850159.1"/>
    </source>
</evidence>
<protein>
    <submittedName>
        <fullName evidence="2">20223_t:CDS:1</fullName>
    </submittedName>
</protein>
<evidence type="ECO:0000313" key="3">
    <source>
        <dbReference type="Proteomes" id="UP000789901"/>
    </source>
</evidence>
<organism evidence="2 3">
    <name type="scientific">Gigaspora margarita</name>
    <dbReference type="NCBI Taxonomy" id="4874"/>
    <lineage>
        <taxon>Eukaryota</taxon>
        <taxon>Fungi</taxon>
        <taxon>Fungi incertae sedis</taxon>
        <taxon>Mucoromycota</taxon>
        <taxon>Glomeromycotina</taxon>
        <taxon>Glomeromycetes</taxon>
        <taxon>Diversisporales</taxon>
        <taxon>Gigasporaceae</taxon>
        <taxon>Gigaspora</taxon>
    </lineage>
</organism>
<dbReference type="EMBL" id="CAJVQB010099762">
    <property type="protein sequence ID" value="CAG8850159.1"/>
    <property type="molecule type" value="Genomic_DNA"/>
</dbReference>
<evidence type="ECO:0000256" key="1">
    <source>
        <dbReference type="SAM" id="MobiDB-lite"/>
    </source>
</evidence>